<evidence type="ECO:0000313" key="1">
    <source>
        <dbReference type="EMBL" id="KRZ12896.1"/>
    </source>
</evidence>
<gene>
    <name evidence="1" type="ORF">T11_2860</name>
</gene>
<keyword evidence="2" id="KW-1185">Reference proteome</keyword>
<name>A0A0V1HRI9_9BILA</name>
<dbReference type="EMBL" id="JYDP01000036">
    <property type="protein sequence ID" value="KRZ12896.1"/>
    <property type="molecule type" value="Genomic_DNA"/>
</dbReference>
<comment type="caution">
    <text evidence="1">The sequence shown here is derived from an EMBL/GenBank/DDBJ whole genome shotgun (WGS) entry which is preliminary data.</text>
</comment>
<protein>
    <submittedName>
        <fullName evidence="1">Uncharacterized protein</fullName>
    </submittedName>
</protein>
<dbReference type="Proteomes" id="UP000055024">
    <property type="component" value="Unassembled WGS sequence"/>
</dbReference>
<dbReference type="OrthoDB" id="10409633at2759"/>
<organism evidence="1 2">
    <name type="scientific">Trichinella zimbabwensis</name>
    <dbReference type="NCBI Taxonomy" id="268475"/>
    <lineage>
        <taxon>Eukaryota</taxon>
        <taxon>Metazoa</taxon>
        <taxon>Ecdysozoa</taxon>
        <taxon>Nematoda</taxon>
        <taxon>Enoplea</taxon>
        <taxon>Dorylaimia</taxon>
        <taxon>Trichinellida</taxon>
        <taxon>Trichinellidae</taxon>
        <taxon>Trichinella</taxon>
    </lineage>
</organism>
<dbReference type="AlphaFoldDB" id="A0A0V1HRI9"/>
<reference evidence="1 2" key="1">
    <citation type="submission" date="2015-01" db="EMBL/GenBank/DDBJ databases">
        <title>Evolution of Trichinella species and genotypes.</title>
        <authorList>
            <person name="Korhonen P.K."/>
            <person name="Edoardo P."/>
            <person name="Giuseppe L.R."/>
            <person name="Gasser R.B."/>
        </authorList>
    </citation>
    <scope>NUCLEOTIDE SEQUENCE [LARGE SCALE GENOMIC DNA]</scope>
    <source>
        <strain evidence="1">ISS1029</strain>
    </source>
</reference>
<proteinExistence type="predicted"/>
<accession>A0A0V1HRI9</accession>
<evidence type="ECO:0000313" key="2">
    <source>
        <dbReference type="Proteomes" id="UP000055024"/>
    </source>
</evidence>
<sequence length="206" mass="23982">MIIIRTIMFRTDPTLSLVGDRRRIRFHDYFVSIGRTNESRFLHFAVPNTNPNQEGQGLCCRRTSGKQAARFIHPSKLHFNQQQQQQQQQHYRSMMAHICTNEMKLFILSTLQILQKLNVMLNRCPDFVCCRLRHCCLDPSSSEHLMTEQTNQAVVGQVSLSHVVLLYKKLSRKVMFNYYKLGRKSSQPNTSMLDYITLSQTVADLV</sequence>